<dbReference type="GO" id="GO:1990904">
    <property type="term" value="C:ribonucleoprotein complex"/>
    <property type="evidence" value="ECO:0007669"/>
    <property type="project" value="UniProtKB-KW"/>
</dbReference>
<dbReference type="Pfam" id="PF00673">
    <property type="entry name" value="Ribosomal_L5_C"/>
    <property type="match status" value="1"/>
</dbReference>
<dbReference type="EMBL" id="VSSQ01021284">
    <property type="protein sequence ID" value="MPM66768.1"/>
    <property type="molecule type" value="Genomic_DNA"/>
</dbReference>
<reference evidence="6" key="1">
    <citation type="submission" date="2019-08" db="EMBL/GenBank/DDBJ databases">
        <authorList>
            <person name="Kucharzyk K."/>
            <person name="Murdoch R.W."/>
            <person name="Higgins S."/>
            <person name="Loffler F."/>
        </authorList>
    </citation>
    <scope>NUCLEOTIDE SEQUENCE</scope>
</reference>
<accession>A0A645BNS4</accession>
<dbReference type="GO" id="GO:0006412">
    <property type="term" value="P:translation"/>
    <property type="evidence" value="ECO:0007669"/>
    <property type="project" value="InterPro"/>
</dbReference>
<evidence type="ECO:0000259" key="4">
    <source>
        <dbReference type="Pfam" id="PF00281"/>
    </source>
</evidence>
<dbReference type="PROSITE" id="PS00358">
    <property type="entry name" value="RIBOSOMAL_L5"/>
    <property type="match status" value="1"/>
</dbReference>
<organism evidence="6">
    <name type="scientific">bioreactor metagenome</name>
    <dbReference type="NCBI Taxonomy" id="1076179"/>
    <lineage>
        <taxon>unclassified sequences</taxon>
        <taxon>metagenomes</taxon>
        <taxon>ecological metagenomes</taxon>
    </lineage>
</organism>
<dbReference type="AlphaFoldDB" id="A0A645BNS4"/>
<dbReference type="InterPro" id="IPR002132">
    <property type="entry name" value="Ribosomal_uL5"/>
</dbReference>
<protein>
    <recommendedName>
        <fullName evidence="7">50S ribosomal protein L5</fullName>
    </recommendedName>
</protein>
<evidence type="ECO:0000256" key="2">
    <source>
        <dbReference type="ARBA" id="ARBA00022980"/>
    </source>
</evidence>
<proteinExistence type="inferred from homology"/>
<keyword evidence="3" id="KW-0687">Ribonucleoprotein</keyword>
<name>A0A645BNS4_9ZZZZ</name>
<dbReference type="GO" id="GO:0003735">
    <property type="term" value="F:structural constituent of ribosome"/>
    <property type="evidence" value="ECO:0007669"/>
    <property type="project" value="InterPro"/>
</dbReference>
<feature type="domain" description="Large ribosomal subunit protein uL5 C-terminal" evidence="5">
    <location>
        <begin position="175"/>
        <end position="267"/>
    </location>
</feature>
<sequence>MKKAAKKAAPKAAEAADAVEKAVKKTAKAAAETAEKAADAVSETAAEVVAKAAGAVKEAAAKVEKKAEAAAKPAAKKAKGAQAELKKLEGTPRLKQRYKEEIAPALRAKFSYENVMQIPYLEKVIINMGLGSDKENPKGIEAAIKELTTIAGQKAVTTRAKKSVANFKVREGMVIGAKVTLRGDRMYYFVDKLFNIVLPRVRDFRGVSDKAFDGRGNYALGLKEQLIFPEINYDDVDKVRGMNIVFVTSAKTDEECKELLTQLGIPFVQG</sequence>
<dbReference type="HAMAP" id="MF_01333_B">
    <property type="entry name" value="Ribosomal_uL5_B"/>
    <property type="match status" value="1"/>
</dbReference>
<dbReference type="SUPFAM" id="SSF55282">
    <property type="entry name" value="RL5-like"/>
    <property type="match status" value="1"/>
</dbReference>
<dbReference type="Pfam" id="PF00281">
    <property type="entry name" value="Ribosomal_L5"/>
    <property type="match status" value="1"/>
</dbReference>
<dbReference type="InterPro" id="IPR022803">
    <property type="entry name" value="Ribosomal_uL5_dom_sf"/>
</dbReference>
<comment type="caution">
    <text evidence="6">The sequence shown here is derived from an EMBL/GenBank/DDBJ whole genome shotgun (WGS) entry which is preliminary data.</text>
</comment>
<evidence type="ECO:0000259" key="5">
    <source>
        <dbReference type="Pfam" id="PF00673"/>
    </source>
</evidence>
<dbReference type="GO" id="GO:0005840">
    <property type="term" value="C:ribosome"/>
    <property type="evidence" value="ECO:0007669"/>
    <property type="project" value="UniProtKB-KW"/>
</dbReference>
<dbReference type="PANTHER" id="PTHR11994">
    <property type="entry name" value="60S RIBOSOMAL PROTEIN L11-RELATED"/>
    <property type="match status" value="1"/>
</dbReference>
<dbReference type="FunFam" id="3.30.1440.10:FF:000001">
    <property type="entry name" value="50S ribosomal protein L5"/>
    <property type="match status" value="1"/>
</dbReference>
<dbReference type="InterPro" id="IPR020929">
    <property type="entry name" value="Ribosomal_uL5_CS"/>
</dbReference>
<dbReference type="InterPro" id="IPR020930">
    <property type="entry name" value="Ribosomal_uL5_bac-type"/>
</dbReference>
<evidence type="ECO:0000256" key="3">
    <source>
        <dbReference type="ARBA" id="ARBA00023274"/>
    </source>
</evidence>
<evidence type="ECO:0000313" key="6">
    <source>
        <dbReference type="EMBL" id="MPM66768.1"/>
    </source>
</evidence>
<evidence type="ECO:0008006" key="7">
    <source>
        <dbReference type="Google" id="ProtNLM"/>
    </source>
</evidence>
<gene>
    <name evidence="6" type="ORF">SDC9_113679</name>
</gene>
<feature type="domain" description="Large ribosomal subunit protein uL5 N-terminal" evidence="4">
    <location>
        <begin position="114"/>
        <end position="170"/>
    </location>
</feature>
<dbReference type="Gene3D" id="3.30.1440.10">
    <property type="match status" value="1"/>
</dbReference>
<dbReference type="InterPro" id="IPR031309">
    <property type="entry name" value="Ribosomal_uL5_C"/>
</dbReference>
<comment type="similarity">
    <text evidence="1">Belongs to the universal ribosomal protein uL5 family.</text>
</comment>
<dbReference type="InterPro" id="IPR031310">
    <property type="entry name" value="Ribosomal_uL5_N"/>
</dbReference>
<evidence type="ECO:0000256" key="1">
    <source>
        <dbReference type="ARBA" id="ARBA00008553"/>
    </source>
</evidence>
<dbReference type="NCBIfam" id="NF000585">
    <property type="entry name" value="PRK00010.1"/>
    <property type="match status" value="1"/>
</dbReference>
<keyword evidence="2" id="KW-0689">Ribosomal protein</keyword>